<name>A0A1M5P7R1_9RHOB</name>
<dbReference type="Proteomes" id="UP000184221">
    <property type="component" value="Unassembled WGS sequence"/>
</dbReference>
<evidence type="ECO:0000313" key="2">
    <source>
        <dbReference type="Proteomes" id="UP000184221"/>
    </source>
</evidence>
<organism evidence="1 2">
    <name type="scientific">Marivita hallyeonensis</name>
    <dbReference type="NCBI Taxonomy" id="996342"/>
    <lineage>
        <taxon>Bacteria</taxon>
        <taxon>Pseudomonadati</taxon>
        <taxon>Pseudomonadota</taxon>
        <taxon>Alphaproteobacteria</taxon>
        <taxon>Rhodobacterales</taxon>
        <taxon>Roseobacteraceae</taxon>
        <taxon>Marivita</taxon>
    </lineage>
</organism>
<keyword evidence="2" id="KW-1185">Reference proteome</keyword>
<dbReference type="OrthoDB" id="7849857at2"/>
<evidence type="ECO:0000313" key="1">
    <source>
        <dbReference type="EMBL" id="SHG97798.1"/>
    </source>
</evidence>
<dbReference type="EMBL" id="FQXC01000001">
    <property type="protein sequence ID" value="SHG97798.1"/>
    <property type="molecule type" value="Genomic_DNA"/>
</dbReference>
<reference evidence="1 2" key="1">
    <citation type="submission" date="2016-11" db="EMBL/GenBank/DDBJ databases">
        <authorList>
            <person name="Jaros S."/>
            <person name="Januszkiewicz K."/>
            <person name="Wedrychowicz H."/>
        </authorList>
    </citation>
    <scope>NUCLEOTIDE SEQUENCE [LARGE SCALE GENOMIC DNA]</scope>
    <source>
        <strain evidence="1 2">DSM 29431</strain>
    </source>
</reference>
<evidence type="ECO:0008006" key="3">
    <source>
        <dbReference type="Google" id="ProtNLM"/>
    </source>
</evidence>
<proteinExistence type="predicted"/>
<dbReference type="Gene3D" id="1.25.40.20">
    <property type="entry name" value="Ankyrin repeat-containing domain"/>
    <property type="match status" value="1"/>
</dbReference>
<dbReference type="RefSeq" id="WP_072776513.1">
    <property type="nucleotide sequence ID" value="NZ_FQXC01000001.1"/>
</dbReference>
<dbReference type="SUPFAM" id="SSF48403">
    <property type="entry name" value="Ankyrin repeat"/>
    <property type="match status" value="1"/>
</dbReference>
<protein>
    <recommendedName>
        <fullName evidence="3">Ankyrin repeat-containing protein</fullName>
    </recommendedName>
</protein>
<dbReference type="InterPro" id="IPR036770">
    <property type="entry name" value="Ankyrin_rpt-contain_sf"/>
</dbReference>
<dbReference type="AlphaFoldDB" id="A0A1M5P7R1"/>
<sequence length="259" mass="27730">MDLSEFERRAAAVMPNMIVTDESGAPSLSPEFLALHDDVMEALGDNPEDSTLTQLAEALSGLRLTLSDPDIAAETLNALRNPPPPQPPLFDAIETGDVSQIRAALHGCDVNARFGEYDKTALYHAVTELDGLSLEVVHLLLDAGADPRLGLTDSNVLHGLGFARTRHLAPEDLAGFVTRCVDLGADLEHRTCRLQWTPLITAVSEWEPVATEALLMVGADITACAGDTGKGCFSGASVWDFANGHDETLAVLNTYAKRQ</sequence>
<gene>
    <name evidence="1" type="ORF">SAMN05443551_1188</name>
</gene>
<dbReference type="STRING" id="996342.SAMN05443551_1188"/>
<accession>A0A1M5P7R1</accession>